<keyword evidence="2" id="KW-0472">Membrane</keyword>
<accession>A0A414P7T5</accession>
<proteinExistence type="predicted"/>
<reference evidence="3 4" key="1">
    <citation type="submission" date="2018-08" db="EMBL/GenBank/DDBJ databases">
        <title>A genome reference for cultivated species of the human gut microbiota.</title>
        <authorList>
            <person name="Zou Y."/>
            <person name="Xue W."/>
            <person name="Luo G."/>
        </authorList>
    </citation>
    <scope>NUCLEOTIDE SEQUENCE [LARGE SCALE GENOMIC DNA]</scope>
    <source>
        <strain evidence="3 4">AM25-1LB</strain>
    </source>
</reference>
<evidence type="ECO:0000256" key="1">
    <source>
        <dbReference type="SAM" id="MobiDB-lite"/>
    </source>
</evidence>
<feature type="transmembrane region" description="Helical" evidence="2">
    <location>
        <begin position="36"/>
        <end position="57"/>
    </location>
</feature>
<organism evidence="3 4">
    <name type="scientific">[Ruminococcus] lactaris</name>
    <dbReference type="NCBI Taxonomy" id="46228"/>
    <lineage>
        <taxon>Bacteria</taxon>
        <taxon>Bacillati</taxon>
        <taxon>Bacillota</taxon>
        <taxon>Clostridia</taxon>
        <taxon>Lachnospirales</taxon>
        <taxon>Lachnospiraceae</taxon>
        <taxon>Mediterraneibacter</taxon>
    </lineage>
</organism>
<feature type="region of interest" description="Disordered" evidence="1">
    <location>
        <begin position="80"/>
        <end position="108"/>
    </location>
</feature>
<dbReference type="AlphaFoldDB" id="A0A414P7T5"/>
<dbReference type="RefSeq" id="WP_118212539.1">
    <property type="nucleotide sequence ID" value="NZ_JAQEAQ010000003.1"/>
</dbReference>
<gene>
    <name evidence="3" type="ORF">DW672_03350</name>
</gene>
<evidence type="ECO:0000313" key="4">
    <source>
        <dbReference type="Proteomes" id="UP000284902"/>
    </source>
</evidence>
<dbReference type="Proteomes" id="UP000284902">
    <property type="component" value="Unassembled WGS sequence"/>
</dbReference>
<protein>
    <submittedName>
        <fullName evidence="3">Uncharacterized protein</fullName>
    </submittedName>
</protein>
<feature type="region of interest" description="Disordered" evidence="1">
    <location>
        <begin position="1"/>
        <end position="31"/>
    </location>
</feature>
<evidence type="ECO:0000256" key="2">
    <source>
        <dbReference type="SAM" id="Phobius"/>
    </source>
</evidence>
<feature type="compositionally biased region" description="Acidic residues" evidence="1">
    <location>
        <begin position="80"/>
        <end position="100"/>
    </location>
</feature>
<evidence type="ECO:0000313" key="3">
    <source>
        <dbReference type="EMBL" id="RHF62289.1"/>
    </source>
</evidence>
<sequence length="108" mass="11914">MEENRVEVTEEMTNEMEPVTETYEVSGDTEGGSGKALVVALALAVGAGIATAGKVVYDRLNGKKTGKPKKKRHFHIGWVEDAEPEERESEVIDLDDEDVENLNHSEEK</sequence>
<keyword evidence="2" id="KW-1133">Transmembrane helix</keyword>
<comment type="caution">
    <text evidence="3">The sequence shown here is derived from an EMBL/GenBank/DDBJ whole genome shotgun (WGS) entry which is preliminary data.</text>
</comment>
<name>A0A414P7T5_9FIRM</name>
<keyword evidence="2" id="KW-0812">Transmembrane</keyword>
<dbReference type="EMBL" id="QRHG01000006">
    <property type="protein sequence ID" value="RHF62289.1"/>
    <property type="molecule type" value="Genomic_DNA"/>
</dbReference>